<evidence type="ECO:0000256" key="1">
    <source>
        <dbReference type="ARBA" id="ARBA00006817"/>
    </source>
</evidence>
<reference evidence="3 4" key="1">
    <citation type="submission" date="2019-12" db="EMBL/GenBank/DDBJ databases">
        <authorList>
            <person name="Li M."/>
        </authorList>
    </citation>
    <scope>NUCLEOTIDE SEQUENCE [LARGE SCALE GENOMIC DNA]</scope>
    <source>
        <strain evidence="3 4">GBMRC 2024</strain>
    </source>
</reference>
<dbReference type="Gene3D" id="3.30.530.20">
    <property type="match status" value="1"/>
</dbReference>
<dbReference type="EMBL" id="WUMU01000003">
    <property type="protein sequence ID" value="MXN17128.1"/>
    <property type="molecule type" value="Genomic_DNA"/>
</dbReference>
<dbReference type="InterPro" id="IPR023393">
    <property type="entry name" value="START-like_dom_sf"/>
</dbReference>
<evidence type="ECO:0000313" key="3">
    <source>
        <dbReference type="EMBL" id="MXN17128.1"/>
    </source>
</evidence>
<organism evidence="3 4">
    <name type="scientific">Pseudooceanicola albus</name>
    <dbReference type="NCBI Taxonomy" id="2692189"/>
    <lineage>
        <taxon>Bacteria</taxon>
        <taxon>Pseudomonadati</taxon>
        <taxon>Pseudomonadota</taxon>
        <taxon>Alphaproteobacteria</taxon>
        <taxon>Rhodobacterales</taxon>
        <taxon>Paracoccaceae</taxon>
        <taxon>Pseudooceanicola</taxon>
    </lineage>
</organism>
<dbReference type="Proteomes" id="UP000477911">
    <property type="component" value="Unassembled WGS sequence"/>
</dbReference>
<dbReference type="RefSeq" id="WP_160892117.1">
    <property type="nucleotide sequence ID" value="NZ_WUMU01000003.1"/>
</dbReference>
<evidence type="ECO:0000259" key="2">
    <source>
        <dbReference type="Pfam" id="PF08327"/>
    </source>
</evidence>
<name>A0A6L7G0V6_9RHOB</name>
<dbReference type="AlphaFoldDB" id="A0A6L7G0V6"/>
<dbReference type="Pfam" id="PF08327">
    <property type="entry name" value="AHSA1"/>
    <property type="match status" value="1"/>
</dbReference>
<proteinExistence type="inferred from homology"/>
<comment type="similarity">
    <text evidence="1">Belongs to the AHA1 family.</text>
</comment>
<gene>
    <name evidence="3" type="ORF">GR170_04720</name>
</gene>
<accession>A0A6L7G0V6</accession>
<dbReference type="InterPro" id="IPR013538">
    <property type="entry name" value="ASHA1/2-like_C"/>
</dbReference>
<protein>
    <recommendedName>
        <fullName evidence="2">Activator of Hsp90 ATPase homologue 1/2-like C-terminal domain-containing protein</fullName>
    </recommendedName>
</protein>
<feature type="domain" description="Activator of Hsp90 ATPase homologue 1/2-like C-terminal" evidence="2">
    <location>
        <begin position="34"/>
        <end position="162"/>
    </location>
</feature>
<evidence type="ECO:0000313" key="4">
    <source>
        <dbReference type="Proteomes" id="UP000477911"/>
    </source>
</evidence>
<dbReference type="SUPFAM" id="SSF55961">
    <property type="entry name" value="Bet v1-like"/>
    <property type="match status" value="1"/>
</dbReference>
<comment type="caution">
    <text evidence="3">The sequence shown here is derived from an EMBL/GenBank/DDBJ whole genome shotgun (WGS) entry which is preliminary data.</text>
</comment>
<sequence length="168" mass="18119">MPIDPLAPDEHAAGPLALHPFSLNRLRLYRRFAVPRATLFDALHDAALMPDWLGTPDRPLREARVALHPGGSTRLSWGPGEGVTLTYQDVELPGRTVHSEVGDTDTTGGPVLVTTLVLPWAGGSLLTREFWYQDEAARDALLASDMAATLEAGYARLEALLGTRAKAA</sequence>
<keyword evidence="4" id="KW-1185">Reference proteome</keyword>